<dbReference type="InterPro" id="IPR032675">
    <property type="entry name" value="LRR_dom_sf"/>
</dbReference>
<gene>
    <name evidence="2" type="ORF">ZIOFF_010023</name>
</gene>
<dbReference type="SUPFAM" id="SSF52047">
    <property type="entry name" value="RNI-like"/>
    <property type="match status" value="2"/>
</dbReference>
<dbReference type="AlphaFoldDB" id="A0A8J5HGG4"/>
<organism evidence="2 3">
    <name type="scientific">Zingiber officinale</name>
    <name type="common">Ginger</name>
    <name type="synonym">Amomum zingiber</name>
    <dbReference type="NCBI Taxonomy" id="94328"/>
    <lineage>
        <taxon>Eukaryota</taxon>
        <taxon>Viridiplantae</taxon>
        <taxon>Streptophyta</taxon>
        <taxon>Embryophyta</taxon>
        <taxon>Tracheophyta</taxon>
        <taxon>Spermatophyta</taxon>
        <taxon>Magnoliopsida</taxon>
        <taxon>Liliopsida</taxon>
        <taxon>Zingiberales</taxon>
        <taxon>Zingiberaceae</taxon>
        <taxon>Zingiber</taxon>
    </lineage>
</organism>
<dbReference type="Pfam" id="PF25372">
    <property type="entry name" value="DUF7885"/>
    <property type="match status" value="1"/>
</dbReference>
<evidence type="ECO:0000259" key="1">
    <source>
        <dbReference type="Pfam" id="PF25372"/>
    </source>
</evidence>
<reference evidence="2 3" key="1">
    <citation type="submission" date="2020-08" db="EMBL/GenBank/DDBJ databases">
        <title>Plant Genome Project.</title>
        <authorList>
            <person name="Zhang R.-G."/>
        </authorList>
    </citation>
    <scope>NUCLEOTIDE SEQUENCE [LARGE SCALE GENOMIC DNA]</scope>
    <source>
        <tissue evidence="2">Rhizome</tissue>
    </source>
</reference>
<evidence type="ECO:0000313" key="3">
    <source>
        <dbReference type="Proteomes" id="UP000734854"/>
    </source>
</evidence>
<dbReference type="InterPro" id="IPR006553">
    <property type="entry name" value="Leu-rich_rpt_Cys-con_subtyp"/>
</dbReference>
<dbReference type="EMBL" id="JACMSC010000003">
    <property type="protein sequence ID" value="KAG6527889.1"/>
    <property type="molecule type" value="Genomic_DNA"/>
</dbReference>
<proteinExistence type="predicted"/>
<protein>
    <recommendedName>
        <fullName evidence="1">F-box/LRR-repeat protein 15-like leucin rich repeat domain-containing protein</fullName>
    </recommendedName>
</protein>
<evidence type="ECO:0000313" key="2">
    <source>
        <dbReference type="EMBL" id="KAG6527889.1"/>
    </source>
</evidence>
<dbReference type="Proteomes" id="UP000734854">
    <property type="component" value="Unassembled WGS sequence"/>
</dbReference>
<keyword evidence="3" id="KW-1185">Reference proteome</keyword>
<sequence>MIEREKETFGGLVWKCIEAATLTGDSVDKWRRQRRTLERLPSCLADVLLRRIICRRLLRYPSWLEFNSVENVDLRGENYVSAEWLVYLGGFRYLYKLNLADCKRINDAAIWYLAGMDNLKELNLSRCSKISDSGIKHLISIQSLEKLHISEIGLTSAGVNLLSSLSNLDLLDLGGIPVTDDTLLSLQVLKKLEFLDLWGSKITNKGIAVLATFPKLSFLNLAWTKVTKLPYLPSITRLNMSNCNISSVCYAKNAISDPLSKLFFLGTTFSDVDEAFSMMDIKNITYLNISRSSICNLHFLFNTHVIEHLDISFCGITDDSVEYIAKAGKNLKYLNANNTKLTSEGVGVLAGNVINLETLCLSKTLIDDIALSYISMMPSLRVIDLSHTKIKGFAFENGDNRLNASSLSLLQNLSRLESLNLEDTLIQDEALQSLCFLKQLHCLFLKSHFLSDVFLHSLSSFSKLKFLGYRDAVLTNSGLLYFMPPKTLRVLDLRGCWLLSEDSLSFFHEQHPQIELRLELVGLAPSEGNVSADLTCYCGASPTSDKISKVSRLQKSGEHCKVTFVDERIKYSKEESLALQFSSLSTLAEPDLHMLPKALRSD</sequence>
<comment type="caution">
    <text evidence="2">The sequence shown here is derived from an EMBL/GenBank/DDBJ whole genome shotgun (WGS) entry which is preliminary data.</text>
</comment>
<feature type="domain" description="F-box/LRR-repeat protein 15-like leucin rich repeat" evidence="1">
    <location>
        <begin position="100"/>
        <end position="326"/>
    </location>
</feature>
<name>A0A8J5HGG4_ZINOF</name>
<dbReference type="PANTHER" id="PTHR12904:SF23">
    <property type="entry name" value="PROTEIN ZER-1 HOMOLOG"/>
    <property type="match status" value="1"/>
</dbReference>
<dbReference type="Gene3D" id="3.80.10.10">
    <property type="entry name" value="Ribonuclease Inhibitor"/>
    <property type="match status" value="4"/>
</dbReference>
<dbReference type="InterPro" id="IPR057207">
    <property type="entry name" value="FBXL15_LRR"/>
</dbReference>
<accession>A0A8J5HGG4</accession>
<dbReference type="InterPro" id="IPR051341">
    <property type="entry name" value="Zyg-11_UBL_adapter"/>
</dbReference>
<dbReference type="PANTHER" id="PTHR12904">
    <property type="match status" value="1"/>
</dbReference>
<dbReference type="SMART" id="SM00367">
    <property type="entry name" value="LRR_CC"/>
    <property type="match status" value="5"/>
</dbReference>